<reference evidence="3" key="1">
    <citation type="journal article" date="2014" name="Int. J. Syst. Evol. Microbiol.">
        <title>Complete genome sequence of Corynebacterium casei LMG S-19264T (=DSM 44701T), isolated from a smear-ripened cheese.</title>
        <authorList>
            <consortium name="US DOE Joint Genome Institute (JGI-PGF)"/>
            <person name="Walter F."/>
            <person name="Albersmeier A."/>
            <person name="Kalinowski J."/>
            <person name="Ruckert C."/>
        </authorList>
    </citation>
    <scope>NUCLEOTIDE SEQUENCE</scope>
    <source>
        <strain evidence="3">JCM 3172</strain>
    </source>
</reference>
<sequence length="395" mass="44062">MTTTTTIPRSDIDPYSDASILSPYEDYRRLRDLGPVVWLETHQVFAVARYREVYDALHDHTTFSSGSGVGLTETLNKAQKGSSFTSDPPYHDYVRGLVARHLKPKALEQFHDYIEGWAARLVDELIEKGTFDAVTDFAQAFPLAVVPDLLGWPVEEGKERLLEWATAGFNAFGPLNDRTKAGFPLLKEMSDFLQRMSIPGNLRPDSWGAQLVSDAKDGKIEEYLLPGLLGDFLAPSMDTSVSALSSMLWLLGSHPGQWDQIRADESLIPKAFNEIIRIESPLRGFTRLVTRERELGGLTLEPDARVLLLYGSANRDERHWTDPDTFDIHRPGVAQHVGFGHGIHGCVGQALSRLEGHSLLKALSTRVRSIEIGEPTWRLHNTIRGIASLPVTLRT</sequence>
<name>A0A918LME5_9ACTN</name>
<dbReference type="SUPFAM" id="SSF48264">
    <property type="entry name" value="Cytochrome P450"/>
    <property type="match status" value="1"/>
</dbReference>
<keyword evidence="2" id="KW-0408">Iron</keyword>
<dbReference type="GO" id="GO:0020037">
    <property type="term" value="F:heme binding"/>
    <property type="evidence" value="ECO:0007669"/>
    <property type="project" value="InterPro"/>
</dbReference>
<proteinExistence type="inferred from homology"/>
<dbReference type="EMBL" id="BMQQ01000002">
    <property type="protein sequence ID" value="GGT19241.1"/>
    <property type="molecule type" value="Genomic_DNA"/>
</dbReference>
<keyword evidence="2" id="KW-0349">Heme</keyword>
<reference evidence="3" key="2">
    <citation type="submission" date="2020-09" db="EMBL/GenBank/DDBJ databases">
        <authorList>
            <person name="Sun Q."/>
            <person name="Ohkuma M."/>
        </authorList>
    </citation>
    <scope>NUCLEOTIDE SEQUENCE</scope>
    <source>
        <strain evidence="3">JCM 3172</strain>
    </source>
</reference>
<evidence type="ECO:0000256" key="1">
    <source>
        <dbReference type="ARBA" id="ARBA00010617"/>
    </source>
</evidence>
<keyword evidence="2" id="KW-0503">Monooxygenase</keyword>
<dbReference type="GO" id="GO:0005506">
    <property type="term" value="F:iron ion binding"/>
    <property type="evidence" value="ECO:0007669"/>
    <property type="project" value="InterPro"/>
</dbReference>
<dbReference type="AlphaFoldDB" id="A0A918LME5"/>
<dbReference type="Gene3D" id="1.10.630.10">
    <property type="entry name" value="Cytochrome P450"/>
    <property type="match status" value="1"/>
</dbReference>
<dbReference type="InterPro" id="IPR036396">
    <property type="entry name" value="Cyt_P450_sf"/>
</dbReference>
<dbReference type="PROSITE" id="PS00086">
    <property type="entry name" value="CYTOCHROME_P450"/>
    <property type="match status" value="1"/>
</dbReference>
<dbReference type="PANTHER" id="PTHR46696">
    <property type="entry name" value="P450, PUTATIVE (EUROFUNG)-RELATED"/>
    <property type="match status" value="1"/>
</dbReference>
<dbReference type="GO" id="GO:0016705">
    <property type="term" value="F:oxidoreductase activity, acting on paired donors, with incorporation or reduction of molecular oxygen"/>
    <property type="evidence" value="ECO:0007669"/>
    <property type="project" value="InterPro"/>
</dbReference>
<dbReference type="RefSeq" id="WP_019890099.1">
    <property type="nucleotide sequence ID" value="NZ_BMQQ01000002.1"/>
</dbReference>
<gene>
    <name evidence="3" type="ORF">GCM10014713_10260</name>
</gene>
<dbReference type="InterPro" id="IPR001128">
    <property type="entry name" value="Cyt_P450"/>
</dbReference>
<comment type="caution">
    <text evidence="3">The sequence shown here is derived from an EMBL/GenBank/DDBJ whole genome shotgun (WGS) entry which is preliminary data.</text>
</comment>
<comment type="similarity">
    <text evidence="1 2">Belongs to the cytochrome P450 family.</text>
</comment>
<dbReference type="InterPro" id="IPR002397">
    <property type="entry name" value="Cyt_P450_B"/>
</dbReference>
<keyword evidence="4" id="KW-1185">Reference proteome</keyword>
<protein>
    <submittedName>
        <fullName evidence="3">Cytochrome P450</fullName>
    </submittedName>
</protein>
<evidence type="ECO:0000313" key="3">
    <source>
        <dbReference type="EMBL" id="GGT19241.1"/>
    </source>
</evidence>
<evidence type="ECO:0000313" key="4">
    <source>
        <dbReference type="Proteomes" id="UP000619486"/>
    </source>
</evidence>
<dbReference type="Pfam" id="PF00067">
    <property type="entry name" value="p450"/>
    <property type="match status" value="1"/>
</dbReference>
<accession>A0A918LME5</accession>
<organism evidence="3 4">
    <name type="scientific">Streptomyces purpureus</name>
    <dbReference type="NCBI Taxonomy" id="1951"/>
    <lineage>
        <taxon>Bacteria</taxon>
        <taxon>Bacillati</taxon>
        <taxon>Actinomycetota</taxon>
        <taxon>Actinomycetes</taxon>
        <taxon>Kitasatosporales</taxon>
        <taxon>Streptomycetaceae</taxon>
        <taxon>Streptomyces</taxon>
    </lineage>
</organism>
<evidence type="ECO:0000256" key="2">
    <source>
        <dbReference type="RuleBase" id="RU000461"/>
    </source>
</evidence>
<dbReference type="Proteomes" id="UP000619486">
    <property type="component" value="Unassembled WGS sequence"/>
</dbReference>
<dbReference type="CDD" id="cd11037">
    <property type="entry name" value="CYP199A2-like"/>
    <property type="match status" value="1"/>
</dbReference>
<keyword evidence="2" id="KW-0560">Oxidoreductase</keyword>
<dbReference type="InterPro" id="IPR017972">
    <property type="entry name" value="Cyt_P450_CS"/>
</dbReference>
<keyword evidence="2" id="KW-0479">Metal-binding</keyword>
<dbReference type="PANTHER" id="PTHR46696:SF1">
    <property type="entry name" value="CYTOCHROME P450 YJIB-RELATED"/>
    <property type="match status" value="1"/>
</dbReference>
<dbReference type="GO" id="GO:0004497">
    <property type="term" value="F:monooxygenase activity"/>
    <property type="evidence" value="ECO:0007669"/>
    <property type="project" value="UniProtKB-KW"/>
</dbReference>
<dbReference type="PRINTS" id="PR00359">
    <property type="entry name" value="BP450"/>
</dbReference>